<gene>
    <name evidence="2" type="ORF">KFL_008650010</name>
</gene>
<sequence>MPDWFPLPFDKYKLRAQSFDLPELYAVLDAIFAHVRHHPDKIAALRTDANVHFFKNHTSMFARAAIHAYFDLLASELPRVSAPPARAGVAPPSPAARRGGIPLTASFNAAPSPPLSGLQFGGDLTTPVGSLSSSSSVSQLPPRNGASPLLSPSDPFAGEGLEMLDELGDFGSLEGGRSLGSLESGDLGEEDWSRQGDPVETFLMDFEMDDVSGGPEARPADVSVSLANFGGSSTDVRGSIGDVGVSFDVGRSSAEVGAGRAGLSGAASGGSCQIRGRARKRPTDVSVELGEDPLGLRGAAFDQGRAAGGYGFQENVLRMYPATVATSPEADSVLRGLAEAKAPKAGLEKGPGPLTQKLARVARGFEVDEDLESCSKEGFEDGPLDETWGKTEGLSKGSLMKGQVGSGLDYKKELSSESSFEDLRADVDSLAGELEAVTLRAADGTFAPSMDEKRGALLDSGANGNGGLLPWGLRRAADSRGIDGVAPASCKGAGDKRNGRESGGGVKKRMHELDRRLGETGERAQARRRELEESDRVLGEPISPINADVILETLQSEAVFEACARGGAAYQE</sequence>
<protein>
    <submittedName>
        <fullName evidence="2">Uncharacterized protein</fullName>
    </submittedName>
</protein>
<evidence type="ECO:0000256" key="1">
    <source>
        <dbReference type="SAM" id="MobiDB-lite"/>
    </source>
</evidence>
<feature type="region of interest" description="Disordered" evidence="1">
    <location>
        <begin position="129"/>
        <end position="160"/>
    </location>
</feature>
<dbReference type="Proteomes" id="UP000054558">
    <property type="component" value="Unassembled WGS sequence"/>
</dbReference>
<organism evidence="2 3">
    <name type="scientific">Klebsormidium nitens</name>
    <name type="common">Green alga</name>
    <name type="synonym">Ulothrix nitens</name>
    <dbReference type="NCBI Taxonomy" id="105231"/>
    <lineage>
        <taxon>Eukaryota</taxon>
        <taxon>Viridiplantae</taxon>
        <taxon>Streptophyta</taxon>
        <taxon>Klebsormidiophyceae</taxon>
        <taxon>Klebsormidiales</taxon>
        <taxon>Klebsormidiaceae</taxon>
        <taxon>Klebsormidium</taxon>
    </lineage>
</organism>
<evidence type="ECO:0000313" key="2">
    <source>
        <dbReference type="EMBL" id="GAQ91834.1"/>
    </source>
</evidence>
<feature type="compositionally biased region" description="Basic and acidic residues" evidence="1">
    <location>
        <begin position="511"/>
        <end position="535"/>
    </location>
</feature>
<feature type="region of interest" description="Disordered" evidence="1">
    <location>
        <begin position="487"/>
        <end position="535"/>
    </location>
</feature>
<dbReference type="AlphaFoldDB" id="A0A1Y1IM08"/>
<proteinExistence type="predicted"/>
<keyword evidence="3" id="KW-1185">Reference proteome</keyword>
<accession>A0A1Y1IM08</accession>
<name>A0A1Y1IM08_KLENI</name>
<dbReference type="EMBL" id="DF237814">
    <property type="protein sequence ID" value="GAQ91834.1"/>
    <property type="molecule type" value="Genomic_DNA"/>
</dbReference>
<feature type="non-terminal residue" evidence="2">
    <location>
        <position position="572"/>
    </location>
</feature>
<reference evidence="2 3" key="1">
    <citation type="journal article" date="2014" name="Nat. Commun.">
        <title>Klebsormidium flaccidum genome reveals primary factors for plant terrestrial adaptation.</title>
        <authorList>
            <person name="Hori K."/>
            <person name="Maruyama F."/>
            <person name="Fujisawa T."/>
            <person name="Togashi T."/>
            <person name="Yamamoto N."/>
            <person name="Seo M."/>
            <person name="Sato S."/>
            <person name="Yamada T."/>
            <person name="Mori H."/>
            <person name="Tajima N."/>
            <person name="Moriyama T."/>
            <person name="Ikeuchi M."/>
            <person name="Watanabe M."/>
            <person name="Wada H."/>
            <person name="Kobayashi K."/>
            <person name="Saito M."/>
            <person name="Masuda T."/>
            <person name="Sasaki-Sekimoto Y."/>
            <person name="Mashiguchi K."/>
            <person name="Awai K."/>
            <person name="Shimojima M."/>
            <person name="Masuda S."/>
            <person name="Iwai M."/>
            <person name="Nobusawa T."/>
            <person name="Narise T."/>
            <person name="Kondo S."/>
            <person name="Saito H."/>
            <person name="Sato R."/>
            <person name="Murakawa M."/>
            <person name="Ihara Y."/>
            <person name="Oshima-Yamada Y."/>
            <person name="Ohtaka K."/>
            <person name="Satoh M."/>
            <person name="Sonobe K."/>
            <person name="Ishii M."/>
            <person name="Ohtani R."/>
            <person name="Kanamori-Sato M."/>
            <person name="Honoki R."/>
            <person name="Miyazaki D."/>
            <person name="Mochizuki H."/>
            <person name="Umetsu J."/>
            <person name="Higashi K."/>
            <person name="Shibata D."/>
            <person name="Kamiya Y."/>
            <person name="Sato N."/>
            <person name="Nakamura Y."/>
            <person name="Tabata S."/>
            <person name="Ida S."/>
            <person name="Kurokawa K."/>
            <person name="Ohta H."/>
        </authorList>
    </citation>
    <scope>NUCLEOTIDE SEQUENCE [LARGE SCALE GENOMIC DNA]</scope>
    <source>
        <strain evidence="2 3">NIES-2285</strain>
    </source>
</reference>
<evidence type="ECO:0000313" key="3">
    <source>
        <dbReference type="Proteomes" id="UP000054558"/>
    </source>
</evidence>
<feature type="region of interest" description="Disordered" evidence="1">
    <location>
        <begin position="175"/>
        <end position="194"/>
    </location>
</feature>
<feature type="region of interest" description="Disordered" evidence="1">
    <location>
        <begin position="83"/>
        <end position="104"/>
    </location>
</feature>